<dbReference type="AlphaFoldDB" id="A0A4Q1HH41"/>
<keyword evidence="5" id="KW-0862">Zinc</keyword>
<dbReference type="EMBL" id="PYAL01000006">
    <property type="protein sequence ID" value="RXN85964.1"/>
    <property type="molecule type" value="Genomic_DNA"/>
</dbReference>
<dbReference type="PANTHER" id="PTHR42978:SF7">
    <property type="entry name" value="METALLO-HYDROLASE RV2300C-RELATED"/>
    <property type="match status" value="1"/>
</dbReference>
<dbReference type="InterPro" id="IPR001279">
    <property type="entry name" value="Metallo-B-lactamas"/>
</dbReference>
<comment type="similarity">
    <text evidence="2">Belongs to the metallo-beta-lactamase superfamily.</text>
</comment>
<evidence type="ECO:0000256" key="1">
    <source>
        <dbReference type="ARBA" id="ARBA00001947"/>
    </source>
</evidence>
<dbReference type="InterPro" id="IPR036866">
    <property type="entry name" value="RibonucZ/Hydroxyglut_hydro"/>
</dbReference>
<dbReference type="SMART" id="SM00849">
    <property type="entry name" value="Lactamase_B"/>
    <property type="match status" value="1"/>
</dbReference>
<proteinExistence type="inferred from homology"/>
<dbReference type="GO" id="GO:0016787">
    <property type="term" value="F:hydrolase activity"/>
    <property type="evidence" value="ECO:0007669"/>
    <property type="project" value="UniProtKB-KW"/>
</dbReference>
<dbReference type="GO" id="GO:0046872">
    <property type="term" value="F:metal ion binding"/>
    <property type="evidence" value="ECO:0007669"/>
    <property type="project" value="UniProtKB-KW"/>
</dbReference>
<protein>
    <submittedName>
        <fullName evidence="7">MBL fold hydrolase</fullName>
    </submittedName>
</protein>
<dbReference type="InterPro" id="IPR051013">
    <property type="entry name" value="MBL_superfamily_lactonases"/>
</dbReference>
<accession>A0A4Q1HH41</accession>
<evidence type="ECO:0000256" key="2">
    <source>
        <dbReference type="ARBA" id="ARBA00007749"/>
    </source>
</evidence>
<gene>
    <name evidence="7" type="ORF">C7R54_19575</name>
</gene>
<dbReference type="RefSeq" id="WP_129152135.1">
    <property type="nucleotide sequence ID" value="NZ_JBHSDO010000017.1"/>
</dbReference>
<dbReference type="OrthoDB" id="5443440at2"/>
<reference evidence="7 8" key="1">
    <citation type="journal article" date="2017" name="Int. J. Syst. Evol. Microbiol.">
        <title>Achromobacter aloeverae sp. nov., isolated from the root of Aloe vera (L.) Burm.f.</title>
        <authorList>
            <person name="Kuncharoen N."/>
            <person name="Muramatsu Y."/>
            <person name="Shibata C."/>
            <person name="Kamakura Y."/>
            <person name="Nakagawa Y."/>
            <person name="Tanasupawat S."/>
        </authorList>
    </citation>
    <scope>NUCLEOTIDE SEQUENCE [LARGE SCALE GENOMIC DNA]</scope>
    <source>
        <strain evidence="7 8">AVA-1</strain>
    </source>
</reference>
<dbReference type="Proteomes" id="UP000290849">
    <property type="component" value="Unassembled WGS sequence"/>
</dbReference>
<evidence type="ECO:0000256" key="4">
    <source>
        <dbReference type="ARBA" id="ARBA00022801"/>
    </source>
</evidence>
<keyword evidence="4 7" id="KW-0378">Hydrolase</keyword>
<keyword evidence="3" id="KW-0479">Metal-binding</keyword>
<keyword evidence="8" id="KW-1185">Reference proteome</keyword>
<evidence type="ECO:0000313" key="7">
    <source>
        <dbReference type="EMBL" id="RXN85964.1"/>
    </source>
</evidence>
<dbReference type="SUPFAM" id="SSF56281">
    <property type="entry name" value="Metallo-hydrolase/oxidoreductase"/>
    <property type="match status" value="1"/>
</dbReference>
<dbReference type="PANTHER" id="PTHR42978">
    <property type="entry name" value="QUORUM-QUENCHING LACTONASE YTNP-RELATED-RELATED"/>
    <property type="match status" value="1"/>
</dbReference>
<comment type="caution">
    <text evidence="7">The sequence shown here is derived from an EMBL/GenBank/DDBJ whole genome shotgun (WGS) entry which is preliminary data.</text>
</comment>
<dbReference type="Pfam" id="PF00753">
    <property type="entry name" value="Lactamase_B"/>
    <property type="match status" value="1"/>
</dbReference>
<dbReference type="CDD" id="cd07729">
    <property type="entry name" value="AHL_lactonase_MBL-fold"/>
    <property type="match status" value="1"/>
</dbReference>
<feature type="domain" description="Metallo-beta-lactamase" evidence="6">
    <location>
        <begin position="44"/>
        <end position="244"/>
    </location>
</feature>
<name>A0A4Q1HH41_9BURK</name>
<evidence type="ECO:0000256" key="3">
    <source>
        <dbReference type="ARBA" id="ARBA00022723"/>
    </source>
</evidence>
<organism evidence="7 8">
    <name type="scientific">Achromobacter aloeverae</name>
    <dbReference type="NCBI Taxonomy" id="1750518"/>
    <lineage>
        <taxon>Bacteria</taxon>
        <taxon>Pseudomonadati</taxon>
        <taxon>Pseudomonadota</taxon>
        <taxon>Betaproteobacteria</taxon>
        <taxon>Burkholderiales</taxon>
        <taxon>Alcaligenaceae</taxon>
        <taxon>Achromobacter</taxon>
    </lineage>
</organism>
<evidence type="ECO:0000313" key="8">
    <source>
        <dbReference type="Proteomes" id="UP000290849"/>
    </source>
</evidence>
<evidence type="ECO:0000259" key="6">
    <source>
        <dbReference type="SMART" id="SM00849"/>
    </source>
</evidence>
<sequence length="272" mass="31020">MTDTHRASNLPSYEVYAIRYATRDARRHNHFIGGDPHDAPMPMDYFVWLVRGHGRVYCVDTGFGADVAQKRGRTLLRTVADSLALLDVDVSQVEDVIITHLHYDHVGTFDTFAKARFHLQDAEMAYATGRHMRHRQFNHGYEVEEVTGMVRMVYKDRVVFHSGDAELAPGLSIHHIGGHTHGLQCVRVHTQRGWVVLASDTSHFYEHFEKKRAFTTMFNVGQALEGYDTLHRLAASPRHIVPGHDPLVMRRYPAPSEDLRDIAVRLDVMPSE</sequence>
<evidence type="ECO:0000256" key="5">
    <source>
        <dbReference type="ARBA" id="ARBA00022833"/>
    </source>
</evidence>
<dbReference type="Gene3D" id="3.60.15.10">
    <property type="entry name" value="Ribonuclease Z/Hydroxyacylglutathione hydrolase-like"/>
    <property type="match status" value="1"/>
</dbReference>
<comment type="cofactor">
    <cofactor evidence="1">
        <name>Zn(2+)</name>
        <dbReference type="ChEBI" id="CHEBI:29105"/>
    </cofactor>
</comment>